<keyword evidence="3" id="KW-1185">Reference proteome</keyword>
<keyword evidence="1" id="KW-0472">Membrane</keyword>
<protein>
    <recommendedName>
        <fullName evidence="4">Glycosyltransferase RgtA/B/C/D-like domain-containing protein</fullName>
    </recommendedName>
</protein>
<keyword evidence="1" id="KW-1133">Transmembrane helix</keyword>
<evidence type="ECO:0008006" key="4">
    <source>
        <dbReference type="Google" id="ProtNLM"/>
    </source>
</evidence>
<reference evidence="2 3" key="1">
    <citation type="submission" date="2020-09" db="EMBL/GenBank/DDBJ databases">
        <title>Roseomonas.</title>
        <authorList>
            <person name="Zhu W."/>
        </authorList>
    </citation>
    <scope>NUCLEOTIDE SEQUENCE [LARGE SCALE GENOMIC DNA]</scope>
    <source>
        <strain evidence="2 3">1311</strain>
    </source>
</reference>
<dbReference type="EMBL" id="JACTNF010000001">
    <property type="protein sequence ID" value="MBO1073067.1"/>
    <property type="molecule type" value="Genomic_DNA"/>
</dbReference>
<accession>A0ABS3K7T6</accession>
<feature type="transmembrane region" description="Helical" evidence="1">
    <location>
        <begin position="133"/>
        <end position="152"/>
    </location>
</feature>
<feature type="transmembrane region" description="Helical" evidence="1">
    <location>
        <begin position="188"/>
        <end position="214"/>
    </location>
</feature>
<feature type="transmembrane region" description="Helical" evidence="1">
    <location>
        <begin position="350"/>
        <end position="370"/>
    </location>
</feature>
<comment type="caution">
    <text evidence="2">The sequence shown here is derived from an EMBL/GenBank/DDBJ whole genome shotgun (WGS) entry which is preliminary data.</text>
</comment>
<feature type="transmembrane region" description="Helical" evidence="1">
    <location>
        <begin position="377"/>
        <end position="397"/>
    </location>
</feature>
<evidence type="ECO:0000313" key="3">
    <source>
        <dbReference type="Proteomes" id="UP001518990"/>
    </source>
</evidence>
<dbReference type="Proteomes" id="UP001518990">
    <property type="component" value="Unassembled WGS sequence"/>
</dbReference>
<evidence type="ECO:0000256" key="1">
    <source>
        <dbReference type="SAM" id="Phobius"/>
    </source>
</evidence>
<feature type="transmembrane region" description="Helical" evidence="1">
    <location>
        <begin position="226"/>
        <end position="246"/>
    </location>
</feature>
<proteinExistence type="predicted"/>
<keyword evidence="1" id="KW-0812">Transmembrane</keyword>
<gene>
    <name evidence="2" type="ORF">IAI60_00425</name>
</gene>
<dbReference type="RefSeq" id="WP_207444695.1">
    <property type="nucleotide sequence ID" value="NZ_CP061091.1"/>
</dbReference>
<sequence>MPSDRPLFSQSPRFDAWGLVNAAIARPEWTGAALLVVLYAWSYFSLPPLPGNDAAHALGWLGWFDQSRHLESARALAQGDLSPARHWYPLGYALLTAPFALWSPGHSFVVVNLASLLLCYAGFLAFSARAGVAPGWAALVFLFSLLVPGPFLGQWTIPWNTSPTSALIWLLLAQVAAHLQGARRPLPIGLLAAAIPLIRPTEALVAALCVLAAILSDLRHRPRHPLRDLGLLLLGGLLPVVAYAALHLRIYGFQPSPYMLASREMGFSFHALGLKAYTLLLDPAPWFQDGRGLLQRAPYLALALAGGVVAWAHSRLLGLLALLIAVHTGLYLAYTDLLPTGFWRFLNYHYFKWAIPGATLLGFVLLRDLLRWRRAPAFPLAPLALLLSLPLLSLHLLPERQAEDAPARMIFFPGTPQDWSEVYFGRFALRDAEGEMHNFREMRVMPVPGGFRVFALRRPFQGPVQWVAPPAGLQAGAAPEYYGALPGLGRPCWLRLRGCPRLDNPLLPPAPRY</sequence>
<feature type="transmembrane region" description="Helical" evidence="1">
    <location>
        <begin position="299"/>
        <end position="330"/>
    </location>
</feature>
<feature type="transmembrane region" description="Helical" evidence="1">
    <location>
        <begin position="109"/>
        <end position="127"/>
    </location>
</feature>
<organism evidence="2 3">
    <name type="scientific">Roseomonas marmotae</name>
    <dbReference type="NCBI Taxonomy" id="2768161"/>
    <lineage>
        <taxon>Bacteria</taxon>
        <taxon>Pseudomonadati</taxon>
        <taxon>Pseudomonadota</taxon>
        <taxon>Alphaproteobacteria</taxon>
        <taxon>Acetobacterales</taxon>
        <taxon>Roseomonadaceae</taxon>
        <taxon>Roseomonas</taxon>
    </lineage>
</organism>
<evidence type="ECO:0000313" key="2">
    <source>
        <dbReference type="EMBL" id="MBO1073067.1"/>
    </source>
</evidence>
<name>A0ABS3K7T6_9PROT</name>